<dbReference type="Proteomes" id="UP001062846">
    <property type="component" value="Chromosome 10"/>
</dbReference>
<reference evidence="1" key="1">
    <citation type="submission" date="2022-02" db="EMBL/GenBank/DDBJ databases">
        <title>Plant Genome Project.</title>
        <authorList>
            <person name="Zhang R.-G."/>
        </authorList>
    </citation>
    <scope>NUCLEOTIDE SEQUENCE</scope>
    <source>
        <strain evidence="1">AT1</strain>
    </source>
</reference>
<comment type="caution">
    <text evidence="1">The sequence shown here is derived from an EMBL/GenBank/DDBJ whole genome shotgun (WGS) entry which is preliminary data.</text>
</comment>
<sequence length="118" mass="13924">MAWEQANLHNVPQEVYITSVDSTNEWTQFQDNLATQMYNDWLAHSEATSRKKKQDLRLWTFAEKETLLAAMMERISDKYRTHNGFKPNFFNEVEKELRKRLSGTTLKAQPNIESNVKN</sequence>
<evidence type="ECO:0000313" key="1">
    <source>
        <dbReference type="EMBL" id="KAI8535952.1"/>
    </source>
</evidence>
<evidence type="ECO:0000313" key="2">
    <source>
        <dbReference type="Proteomes" id="UP001062846"/>
    </source>
</evidence>
<name>A0ACC0M5W1_RHOML</name>
<protein>
    <submittedName>
        <fullName evidence="1">Uncharacterized protein</fullName>
    </submittedName>
</protein>
<keyword evidence="2" id="KW-1185">Reference proteome</keyword>
<accession>A0ACC0M5W1</accession>
<dbReference type="EMBL" id="CM046397">
    <property type="protein sequence ID" value="KAI8535952.1"/>
    <property type="molecule type" value="Genomic_DNA"/>
</dbReference>
<proteinExistence type="predicted"/>
<gene>
    <name evidence="1" type="ORF">RHMOL_Rhmol10G0215800</name>
</gene>
<organism evidence="1 2">
    <name type="scientific">Rhododendron molle</name>
    <name type="common">Chinese azalea</name>
    <name type="synonym">Azalea mollis</name>
    <dbReference type="NCBI Taxonomy" id="49168"/>
    <lineage>
        <taxon>Eukaryota</taxon>
        <taxon>Viridiplantae</taxon>
        <taxon>Streptophyta</taxon>
        <taxon>Embryophyta</taxon>
        <taxon>Tracheophyta</taxon>
        <taxon>Spermatophyta</taxon>
        <taxon>Magnoliopsida</taxon>
        <taxon>eudicotyledons</taxon>
        <taxon>Gunneridae</taxon>
        <taxon>Pentapetalae</taxon>
        <taxon>asterids</taxon>
        <taxon>Ericales</taxon>
        <taxon>Ericaceae</taxon>
        <taxon>Ericoideae</taxon>
        <taxon>Rhodoreae</taxon>
        <taxon>Rhododendron</taxon>
    </lineage>
</organism>